<dbReference type="PANTHER" id="PTHR45033">
    <property type="match status" value="1"/>
</dbReference>
<dbReference type="Pfam" id="PF06985">
    <property type="entry name" value="HET"/>
    <property type="match status" value="1"/>
</dbReference>
<dbReference type="InterPro" id="IPR020843">
    <property type="entry name" value="ER"/>
</dbReference>
<dbReference type="InterPro" id="IPR013154">
    <property type="entry name" value="ADH-like_N"/>
</dbReference>
<dbReference type="Gene3D" id="3.90.180.10">
    <property type="entry name" value="Medium-chain alcohol dehydrogenases, catalytic domain"/>
    <property type="match status" value="1"/>
</dbReference>
<dbReference type="OrthoDB" id="449487at2759"/>
<protein>
    <recommendedName>
        <fullName evidence="1">Enoyl reductase (ER) domain-containing protein</fullName>
    </recommendedName>
</protein>
<proteinExistence type="predicted"/>
<dbReference type="PANTHER" id="PTHR45033:SF3">
    <property type="entry name" value="DEHYDROGENASE, PUTATIVE (AFU_ORTHOLOGUE AFUA_2G13270)-RELATED"/>
    <property type="match status" value="1"/>
</dbReference>
<evidence type="ECO:0000259" key="1">
    <source>
        <dbReference type="SMART" id="SM00829"/>
    </source>
</evidence>
<dbReference type="InterPro" id="IPR036291">
    <property type="entry name" value="NAD(P)-bd_dom_sf"/>
</dbReference>
<dbReference type="GO" id="GO:0016491">
    <property type="term" value="F:oxidoreductase activity"/>
    <property type="evidence" value="ECO:0007669"/>
    <property type="project" value="InterPro"/>
</dbReference>
<dbReference type="InterPro" id="IPR011032">
    <property type="entry name" value="GroES-like_sf"/>
</dbReference>
<dbReference type="SMART" id="SM00829">
    <property type="entry name" value="PKS_ER"/>
    <property type="match status" value="1"/>
</dbReference>
<feature type="domain" description="Enoyl reductase (ER)" evidence="1">
    <location>
        <begin position="16"/>
        <end position="350"/>
    </location>
</feature>
<reference evidence="2 3" key="1">
    <citation type="submission" date="2017-04" db="EMBL/GenBank/DDBJ databases">
        <title>Draft genome sequence of Marssonina coronaria NL1: causal agent of apple blotch.</title>
        <authorList>
            <person name="Cheng Q."/>
        </authorList>
    </citation>
    <scope>NUCLEOTIDE SEQUENCE [LARGE SCALE GENOMIC DNA]</scope>
    <source>
        <strain evidence="2 3">NL1</strain>
    </source>
</reference>
<dbReference type="FunFam" id="3.40.50.720:FF:000481">
    <property type="entry name" value="Alcohol dehydrogenase, variant"/>
    <property type="match status" value="1"/>
</dbReference>
<sequence>MPKAIVMKHLEGKPGKVYYPLQLTEVPPPSPGPHELLIRIHAAALNHRDFFLRQALYPAPSFDVPLLADGCGVVQSAGTSASPSWVGKRVILVPGRGWTDCPEGPEAPAGYQILGGTKAIPLGTLQEVVAIHEDEVEEAPAHLSRTEAAALPLTGLTAWRAYVTKSGNALPGRNILITGIGGGVALNVLQFVVAMAGNAFVTSGSLDKIDRAKEMGAKGGVIYKTEGWEKELKKILPQDRPYIDAVIDGAGSDVIAKGTKLLKHGGVVVQYGMTVSPKMDWSMNAVLKNLELRGSTMGSRREFKDMVAFVNEKKIKPVISRSVKGLENMKDIDGLFDDIKNGSQFGKLVIDLLSEEGAAIDFRHGLGKRPPTDWGKVERAIEVTRNSKERLTYVWIDTCCIDKSNTSELSEAINLIFNWYARAVVCYAQIADDEGEFVPATDASSGWALGHQDVDSSVSGDSALTETAKTRVKNCRWLTRGWTLQEVITPPTVWFFDRNWRIDRKISEVPRNSPQQQNIMALLSKMTIVKKMSWAQNRQTYKTEDIAYSLLGIFGVNMAMTCVLQFHGILAHSPAEFADAGSLELSRNAITNPDFTLTINGLKINAQVRNIPDSKYLFLGLNCSDRSDGPQNTRGFTLQVIGFKKDKRTKPSSLTTELGSRPFQPKKEFFISADNTDVDTEHLDRSENQPWRRTGTGWERLEEVGKTRVLAGGRQQEYDD</sequence>
<dbReference type="EMBL" id="MZNU01000127">
    <property type="protein sequence ID" value="OWP04189.1"/>
    <property type="molecule type" value="Genomic_DNA"/>
</dbReference>
<dbReference type="InterPro" id="IPR010730">
    <property type="entry name" value="HET"/>
</dbReference>
<organism evidence="2 3">
    <name type="scientific">Diplocarpon coronariae</name>
    <dbReference type="NCBI Taxonomy" id="2795749"/>
    <lineage>
        <taxon>Eukaryota</taxon>
        <taxon>Fungi</taxon>
        <taxon>Dikarya</taxon>
        <taxon>Ascomycota</taxon>
        <taxon>Pezizomycotina</taxon>
        <taxon>Leotiomycetes</taxon>
        <taxon>Helotiales</taxon>
        <taxon>Drepanopezizaceae</taxon>
        <taxon>Diplocarpon</taxon>
    </lineage>
</organism>
<dbReference type="Proteomes" id="UP000242519">
    <property type="component" value="Unassembled WGS sequence"/>
</dbReference>
<dbReference type="InterPro" id="IPR052711">
    <property type="entry name" value="Zinc_ADH-like"/>
</dbReference>
<evidence type="ECO:0000313" key="3">
    <source>
        <dbReference type="Proteomes" id="UP000242519"/>
    </source>
</evidence>
<accession>A0A218Z7Z6</accession>
<dbReference type="InParanoid" id="A0A218Z7Z6"/>
<keyword evidence="3" id="KW-1185">Reference proteome</keyword>
<comment type="caution">
    <text evidence="2">The sequence shown here is derived from an EMBL/GenBank/DDBJ whole genome shotgun (WGS) entry which is preliminary data.</text>
</comment>
<dbReference type="InterPro" id="IPR013149">
    <property type="entry name" value="ADH-like_C"/>
</dbReference>
<name>A0A218Z7Z6_9HELO</name>
<gene>
    <name evidence="2" type="ORF">B2J93_668</name>
</gene>
<evidence type="ECO:0000313" key="2">
    <source>
        <dbReference type="EMBL" id="OWP04189.1"/>
    </source>
</evidence>
<dbReference type="CDD" id="cd05188">
    <property type="entry name" value="MDR"/>
    <property type="match status" value="1"/>
</dbReference>
<dbReference type="Gene3D" id="3.40.50.720">
    <property type="entry name" value="NAD(P)-binding Rossmann-like Domain"/>
    <property type="match status" value="1"/>
</dbReference>
<dbReference type="Pfam" id="PF00107">
    <property type="entry name" value="ADH_zinc_N"/>
    <property type="match status" value="1"/>
</dbReference>
<dbReference type="AlphaFoldDB" id="A0A218Z7Z6"/>
<dbReference type="Pfam" id="PF08240">
    <property type="entry name" value="ADH_N"/>
    <property type="match status" value="1"/>
</dbReference>
<dbReference type="SUPFAM" id="SSF51735">
    <property type="entry name" value="NAD(P)-binding Rossmann-fold domains"/>
    <property type="match status" value="1"/>
</dbReference>
<dbReference type="STRING" id="503106.A0A218Z7Z6"/>
<dbReference type="SUPFAM" id="SSF50129">
    <property type="entry name" value="GroES-like"/>
    <property type="match status" value="1"/>
</dbReference>